<reference evidence="1 2" key="1">
    <citation type="submission" date="2013-11" db="EMBL/GenBank/DDBJ databases">
        <title>The Damaraland mole rat (Fukomys damarensis) genome and evolution of African mole rats.</title>
        <authorList>
            <person name="Gladyshev V.N."/>
            <person name="Fang X."/>
        </authorList>
    </citation>
    <scope>NUCLEOTIDE SEQUENCE [LARGE SCALE GENOMIC DNA]</scope>
    <source>
        <tissue evidence="1">Liver</tissue>
    </source>
</reference>
<organism evidence="1 2">
    <name type="scientific">Fukomys damarensis</name>
    <name type="common">Damaraland mole rat</name>
    <name type="synonym">Cryptomys damarensis</name>
    <dbReference type="NCBI Taxonomy" id="885580"/>
    <lineage>
        <taxon>Eukaryota</taxon>
        <taxon>Metazoa</taxon>
        <taxon>Chordata</taxon>
        <taxon>Craniata</taxon>
        <taxon>Vertebrata</taxon>
        <taxon>Euteleostomi</taxon>
        <taxon>Mammalia</taxon>
        <taxon>Eutheria</taxon>
        <taxon>Euarchontoglires</taxon>
        <taxon>Glires</taxon>
        <taxon>Rodentia</taxon>
        <taxon>Hystricomorpha</taxon>
        <taxon>Bathyergidae</taxon>
        <taxon>Fukomys</taxon>
    </lineage>
</organism>
<protein>
    <submittedName>
        <fullName evidence="1">Uncharacterized protein</fullName>
    </submittedName>
</protein>
<name>A0A091DA06_FUKDA</name>
<dbReference type="EMBL" id="KN123014">
    <property type="protein sequence ID" value="KFO27090.1"/>
    <property type="molecule type" value="Genomic_DNA"/>
</dbReference>
<keyword evidence="2" id="KW-1185">Reference proteome</keyword>
<gene>
    <name evidence="1" type="ORF">H920_11495</name>
</gene>
<proteinExistence type="predicted"/>
<dbReference type="AlphaFoldDB" id="A0A091DA06"/>
<dbReference type="Proteomes" id="UP000028990">
    <property type="component" value="Unassembled WGS sequence"/>
</dbReference>
<evidence type="ECO:0000313" key="2">
    <source>
        <dbReference type="Proteomes" id="UP000028990"/>
    </source>
</evidence>
<evidence type="ECO:0000313" key="1">
    <source>
        <dbReference type="EMBL" id="KFO27090.1"/>
    </source>
</evidence>
<accession>A0A091DA06</accession>
<sequence>MEALQEILQSTDLELKGEKAESRMETNQEYFAVSPKGGRYALVPSQTLVIAVPELDLLQGPLLLWDADPPTPRLLSLELCSLTLWTSAAPRSRVLLFTCIHTKGRCVDCKAAPCHGLQQEPFPQQHYTPFETFH</sequence>